<gene>
    <name evidence="2" type="ORF">PVOR_28659</name>
</gene>
<dbReference type="InterPro" id="IPR024775">
    <property type="entry name" value="DinB-like"/>
</dbReference>
<feature type="domain" description="DinB-like" evidence="1">
    <location>
        <begin position="30"/>
        <end position="148"/>
    </location>
</feature>
<protein>
    <submittedName>
        <fullName evidence="2">DinB family protein</fullName>
    </submittedName>
</protein>
<dbReference type="Pfam" id="PF12867">
    <property type="entry name" value="DinB_2"/>
    <property type="match status" value="1"/>
</dbReference>
<proteinExistence type="predicted"/>
<reference evidence="2 3" key="1">
    <citation type="journal article" date="2010" name="BMC Genomics">
        <title>Genome sequence of the pattern forming Paenibacillus vortex bacterium reveals potential for thriving in complex environments.</title>
        <authorList>
            <person name="Sirota-Madi A."/>
            <person name="Olender T."/>
            <person name="Helman Y."/>
            <person name="Ingham C."/>
            <person name="Brainis I."/>
            <person name="Roth D."/>
            <person name="Hagi E."/>
            <person name="Brodsky L."/>
            <person name="Leshkowitz D."/>
            <person name="Galatenko V."/>
            <person name="Nikolaev V."/>
            <person name="Mugasimangalam R.C."/>
            <person name="Bransburg-Zabary S."/>
            <person name="Gutnick D.L."/>
            <person name="Lancet D."/>
            <person name="Ben-Jacob E."/>
        </authorList>
    </citation>
    <scope>NUCLEOTIDE SEQUENCE [LARGE SCALE GENOMIC DNA]</scope>
    <source>
        <strain evidence="2 3">V453</strain>
    </source>
</reference>
<evidence type="ECO:0000259" key="1">
    <source>
        <dbReference type="Pfam" id="PF12867"/>
    </source>
</evidence>
<dbReference type="AlphaFoldDB" id="A0A2R9SN67"/>
<comment type="caution">
    <text evidence="2">The sequence shown here is derived from an EMBL/GenBank/DDBJ whole genome shotgun (WGS) entry which is preliminary data.</text>
</comment>
<evidence type="ECO:0000313" key="2">
    <source>
        <dbReference type="EMBL" id="EFU38802.1"/>
    </source>
</evidence>
<keyword evidence="3" id="KW-1185">Reference proteome</keyword>
<dbReference type="KEGG" id="pvo:PVOR_28659"/>
<evidence type="ECO:0000313" key="3">
    <source>
        <dbReference type="Proteomes" id="UP000003094"/>
    </source>
</evidence>
<dbReference type="EMBL" id="ADHJ01000048">
    <property type="protein sequence ID" value="EFU38802.1"/>
    <property type="molecule type" value="Genomic_DNA"/>
</dbReference>
<organism evidence="2 3">
    <name type="scientific">Paenibacillus vortex V453</name>
    <dbReference type="NCBI Taxonomy" id="715225"/>
    <lineage>
        <taxon>Bacteria</taxon>
        <taxon>Bacillati</taxon>
        <taxon>Bacillota</taxon>
        <taxon>Bacilli</taxon>
        <taxon>Bacillales</taxon>
        <taxon>Paenibacillaceae</taxon>
        <taxon>Paenibacillus</taxon>
    </lineage>
</organism>
<dbReference type="Proteomes" id="UP000003094">
    <property type="component" value="Unassembled WGS sequence"/>
</dbReference>
<dbReference type="SUPFAM" id="SSF109854">
    <property type="entry name" value="DinB/YfiT-like putative metalloenzymes"/>
    <property type="match status" value="1"/>
</dbReference>
<dbReference type="Gene3D" id="1.20.120.450">
    <property type="entry name" value="dinb family like domain"/>
    <property type="match status" value="1"/>
</dbReference>
<dbReference type="InterPro" id="IPR034660">
    <property type="entry name" value="DinB/YfiT-like"/>
</dbReference>
<sequence>MNLATFFPYRNDVRKTLIPYLKELTVEHPYLKELTVEQWYGAHPDHPNSIAWIVEHIARSEDEWINVVASKTELQLPRKIESPQQLLQAYIDIRKQTDLKLNSIHYLENDPAIPLPTYSDGWQPPSPPTLRWIFHHVFDHETYHVGQIGVIARLNGFSGPLF</sequence>
<accession>A0A2R9SN67</accession>
<dbReference type="RefSeq" id="WP_006212447.1">
    <property type="nucleotide sequence ID" value="NZ_ADHJ01000048.1"/>
</dbReference>
<name>A0A2R9SN67_9BACL</name>